<reference evidence="10" key="1">
    <citation type="submission" date="2016-04" db="EMBL/GenBank/DDBJ databases">
        <authorList>
            <person name="Nguyen H.D."/>
            <person name="Samba Siva P."/>
            <person name="Cullis J."/>
            <person name="Levesque C.A."/>
            <person name="Hambleton S."/>
        </authorList>
    </citation>
    <scope>NUCLEOTIDE SEQUENCE</scope>
    <source>
        <strain evidence="10">DAOMC 236426</strain>
    </source>
</reference>
<dbReference type="PANTHER" id="PTHR40626:SF11">
    <property type="entry name" value="ZINC FINGER PROTEIN YPR022C"/>
    <property type="match status" value="1"/>
</dbReference>
<keyword evidence="2" id="KW-0479">Metal-binding</keyword>
<evidence type="ECO:0000256" key="1">
    <source>
        <dbReference type="ARBA" id="ARBA00004123"/>
    </source>
</evidence>
<comment type="subcellular location">
    <subcellularLocation>
        <location evidence="1">Nucleus</location>
    </subcellularLocation>
</comment>
<dbReference type="SMART" id="SM00355">
    <property type="entry name" value="ZnF_C2H2"/>
    <property type="match status" value="2"/>
</dbReference>
<gene>
    <name evidence="10" type="ORF">A4X06_0g1336</name>
</gene>
<evidence type="ECO:0000256" key="3">
    <source>
        <dbReference type="ARBA" id="ARBA00022737"/>
    </source>
</evidence>
<evidence type="ECO:0000256" key="5">
    <source>
        <dbReference type="ARBA" id="ARBA00022833"/>
    </source>
</evidence>
<feature type="region of interest" description="Disordered" evidence="8">
    <location>
        <begin position="56"/>
        <end position="98"/>
    </location>
</feature>
<feature type="region of interest" description="Disordered" evidence="8">
    <location>
        <begin position="1"/>
        <end position="43"/>
    </location>
</feature>
<feature type="region of interest" description="Disordered" evidence="8">
    <location>
        <begin position="415"/>
        <end position="450"/>
    </location>
</feature>
<evidence type="ECO:0000313" key="11">
    <source>
        <dbReference type="Proteomes" id="UP000077684"/>
    </source>
</evidence>
<feature type="compositionally biased region" description="Polar residues" evidence="8">
    <location>
        <begin position="603"/>
        <end position="615"/>
    </location>
</feature>
<dbReference type="SUPFAM" id="SSF57667">
    <property type="entry name" value="beta-beta-alpha zinc fingers"/>
    <property type="match status" value="1"/>
</dbReference>
<accession>A0A8X7SZE0</accession>
<dbReference type="EMBL" id="LWDE02000084">
    <property type="protein sequence ID" value="KAE8253598.1"/>
    <property type="molecule type" value="Genomic_DNA"/>
</dbReference>
<dbReference type="PROSITE" id="PS50157">
    <property type="entry name" value="ZINC_FINGER_C2H2_2"/>
    <property type="match status" value="2"/>
</dbReference>
<name>A0A8X7SZE0_9BASI</name>
<keyword evidence="11" id="KW-1185">Reference proteome</keyword>
<keyword evidence="6" id="KW-0539">Nucleus</keyword>
<keyword evidence="5" id="KW-0862">Zinc</keyword>
<evidence type="ECO:0000256" key="6">
    <source>
        <dbReference type="ARBA" id="ARBA00023242"/>
    </source>
</evidence>
<evidence type="ECO:0000256" key="2">
    <source>
        <dbReference type="ARBA" id="ARBA00022723"/>
    </source>
</evidence>
<feature type="domain" description="C2H2-type" evidence="9">
    <location>
        <begin position="341"/>
        <end position="370"/>
    </location>
</feature>
<evidence type="ECO:0000256" key="8">
    <source>
        <dbReference type="SAM" id="MobiDB-lite"/>
    </source>
</evidence>
<organism evidence="10 11">
    <name type="scientific">Tilletia controversa</name>
    <name type="common">dwarf bunt fungus</name>
    <dbReference type="NCBI Taxonomy" id="13291"/>
    <lineage>
        <taxon>Eukaryota</taxon>
        <taxon>Fungi</taxon>
        <taxon>Dikarya</taxon>
        <taxon>Basidiomycota</taxon>
        <taxon>Ustilaginomycotina</taxon>
        <taxon>Exobasidiomycetes</taxon>
        <taxon>Tilletiales</taxon>
        <taxon>Tilletiaceae</taxon>
        <taxon>Tilletia</taxon>
    </lineage>
</organism>
<dbReference type="Proteomes" id="UP000077684">
    <property type="component" value="Unassembled WGS sequence"/>
</dbReference>
<sequence length="643" mass="68950">MMPATHHQHQQLPQSAAQALPPHGGYYYHHEDHNDVSAHGSLSSRSSISSINALSSATELSGDDGHESGPSSSWFSTSPPTMRGGRIAIPQTPNNSMRKMSMPMSMDTPGLSSSVSNTPVGGFEMPWTPVHPNYNRPMHGGLSGAHNFQQQDGKLQMFEGASPLAAPFGSNGINGNSQFGGSTGMSRIASAPLPFHPNMFEVPSAMPIELPGTSNPVMHTPEAYMWQSQDSYFSAPSASVMSRSMTEAQSGSSISPMVIMDRSLSSSSSMPSLNSSEADVLANTPSSAGKAPRKRNKRNRDPPEVSSEQHKPHECCVCNRRFIRLEHLKRHFKTHSQERPYPCPWPGCQKAFGRTDNRDQHIKTHAKGDPLKRSWAQLMALTKGEDGGRNDPHNAARSSAFAAIEANRHKRVSGLDGPIALTQPGLSPGSRRASQGENDENNMPNSMPTSPIKFIREHNSAPSSPPLQIRNQAELNSQSQASGPIIGNSTFADPFSPSYQHHFGENSMVSSMPSSSVSSMSAMPPHFMSQPLLYTITENELQFVATGAVAPFPLTPSMGTTTNNAGYEPPMLYSPSGLGLAQGVSATPASSAAHYTSISSSAPMSQQQQLRSSFDSPVQHPHSSQQLHSSSAFVSGSSTPFTA</sequence>
<feature type="compositionally biased region" description="Low complexity" evidence="8">
    <location>
        <begin position="68"/>
        <end position="80"/>
    </location>
</feature>
<feature type="compositionally biased region" description="Basic and acidic residues" evidence="8">
    <location>
        <begin position="299"/>
        <end position="311"/>
    </location>
</feature>
<dbReference type="InterPro" id="IPR051059">
    <property type="entry name" value="VerF-like"/>
</dbReference>
<dbReference type="PANTHER" id="PTHR40626">
    <property type="entry name" value="MIP31509P"/>
    <property type="match status" value="1"/>
</dbReference>
<feature type="compositionally biased region" description="Low complexity" evidence="8">
    <location>
        <begin position="616"/>
        <end position="631"/>
    </location>
</feature>
<evidence type="ECO:0000259" key="9">
    <source>
        <dbReference type="PROSITE" id="PS50157"/>
    </source>
</evidence>
<dbReference type="PROSITE" id="PS00028">
    <property type="entry name" value="ZINC_FINGER_C2H2_1"/>
    <property type="match status" value="2"/>
</dbReference>
<dbReference type="GO" id="GO:0000785">
    <property type="term" value="C:chromatin"/>
    <property type="evidence" value="ECO:0007669"/>
    <property type="project" value="TreeGrafter"/>
</dbReference>
<dbReference type="AlphaFoldDB" id="A0A8X7SZE0"/>
<dbReference type="GO" id="GO:0005634">
    <property type="term" value="C:nucleus"/>
    <property type="evidence" value="ECO:0007669"/>
    <property type="project" value="UniProtKB-SubCell"/>
</dbReference>
<feature type="compositionally biased region" description="Low complexity" evidence="8">
    <location>
        <begin position="263"/>
        <end position="276"/>
    </location>
</feature>
<dbReference type="Gene3D" id="3.30.160.60">
    <property type="entry name" value="Classic Zinc Finger"/>
    <property type="match status" value="2"/>
</dbReference>
<feature type="domain" description="C2H2-type" evidence="9">
    <location>
        <begin position="313"/>
        <end position="340"/>
    </location>
</feature>
<dbReference type="GO" id="GO:0000978">
    <property type="term" value="F:RNA polymerase II cis-regulatory region sequence-specific DNA binding"/>
    <property type="evidence" value="ECO:0007669"/>
    <property type="project" value="InterPro"/>
</dbReference>
<evidence type="ECO:0000256" key="7">
    <source>
        <dbReference type="PROSITE-ProRule" id="PRU00042"/>
    </source>
</evidence>
<feature type="compositionally biased region" description="Low complexity" evidence="8">
    <location>
        <begin position="10"/>
        <end position="23"/>
    </location>
</feature>
<protein>
    <recommendedName>
        <fullName evidence="9">C2H2-type domain-containing protein</fullName>
    </recommendedName>
</protein>
<keyword evidence="3" id="KW-0677">Repeat</keyword>
<dbReference type="GO" id="GO:0008270">
    <property type="term" value="F:zinc ion binding"/>
    <property type="evidence" value="ECO:0007669"/>
    <property type="project" value="UniProtKB-KW"/>
</dbReference>
<dbReference type="InterPro" id="IPR036236">
    <property type="entry name" value="Znf_C2H2_sf"/>
</dbReference>
<feature type="region of interest" description="Disordered" evidence="8">
    <location>
        <begin position="597"/>
        <end position="643"/>
    </location>
</feature>
<reference evidence="10" key="2">
    <citation type="journal article" date="2019" name="IMA Fungus">
        <title>Genome sequencing and comparison of five Tilletia species to identify candidate genes for the detection of regulated species infecting wheat.</title>
        <authorList>
            <person name="Nguyen H.D.T."/>
            <person name="Sultana T."/>
            <person name="Kesanakurti P."/>
            <person name="Hambleton S."/>
        </authorList>
    </citation>
    <scope>NUCLEOTIDE SEQUENCE</scope>
    <source>
        <strain evidence="10">DAOMC 236426</strain>
    </source>
</reference>
<evidence type="ECO:0000256" key="4">
    <source>
        <dbReference type="ARBA" id="ARBA00022771"/>
    </source>
</evidence>
<evidence type="ECO:0000313" key="10">
    <source>
        <dbReference type="EMBL" id="KAE8253598.1"/>
    </source>
</evidence>
<feature type="compositionally biased region" description="Polar residues" evidence="8">
    <location>
        <begin position="432"/>
        <end position="449"/>
    </location>
</feature>
<comment type="caution">
    <text evidence="10">The sequence shown here is derived from an EMBL/GenBank/DDBJ whole genome shotgun (WGS) entry which is preliminary data.</text>
</comment>
<keyword evidence="4 7" id="KW-0863">Zinc-finger</keyword>
<proteinExistence type="predicted"/>
<dbReference type="GO" id="GO:0000981">
    <property type="term" value="F:DNA-binding transcription factor activity, RNA polymerase II-specific"/>
    <property type="evidence" value="ECO:0007669"/>
    <property type="project" value="InterPro"/>
</dbReference>
<feature type="compositionally biased region" description="Polar residues" evidence="8">
    <location>
        <begin position="632"/>
        <end position="643"/>
    </location>
</feature>
<dbReference type="InterPro" id="IPR013087">
    <property type="entry name" value="Znf_C2H2_type"/>
</dbReference>
<feature type="region of interest" description="Disordered" evidence="8">
    <location>
        <begin position="263"/>
        <end position="311"/>
    </location>
</feature>